<keyword evidence="11" id="KW-1185">Reference proteome</keyword>
<feature type="transmembrane region" description="Helical" evidence="9">
    <location>
        <begin position="226"/>
        <end position="247"/>
    </location>
</feature>
<evidence type="ECO:0000256" key="8">
    <source>
        <dbReference type="RuleBase" id="RU003755"/>
    </source>
</evidence>
<feature type="transmembrane region" description="Helical" evidence="9">
    <location>
        <begin position="105"/>
        <end position="127"/>
    </location>
</feature>
<organism evidence="10 11">
    <name type="scientific">Parabacteroides chartae</name>
    <dbReference type="NCBI Taxonomy" id="1037355"/>
    <lineage>
        <taxon>Bacteria</taxon>
        <taxon>Pseudomonadati</taxon>
        <taxon>Bacteroidota</taxon>
        <taxon>Bacteroidia</taxon>
        <taxon>Bacteroidales</taxon>
        <taxon>Tannerellaceae</taxon>
        <taxon>Parabacteroides</taxon>
    </lineage>
</organism>
<feature type="transmembrane region" description="Helical" evidence="9">
    <location>
        <begin position="394"/>
        <end position="412"/>
    </location>
</feature>
<dbReference type="Proteomes" id="UP000190852">
    <property type="component" value="Unassembled WGS sequence"/>
</dbReference>
<feature type="transmembrane region" description="Helical" evidence="9">
    <location>
        <begin position="21"/>
        <end position="40"/>
    </location>
</feature>
<dbReference type="Gene3D" id="1.20.1250.20">
    <property type="entry name" value="MFS general substrate transporter like domains"/>
    <property type="match status" value="3"/>
</dbReference>
<evidence type="ECO:0000256" key="5">
    <source>
        <dbReference type="ARBA" id="ARBA00022856"/>
    </source>
</evidence>
<feature type="transmembrane region" description="Helical" evidence="9">
    <location>
        <begin position="501"/>
        <end position="521"/>
    </location>
</feature>
<dbReference type="Pfam" id="PF00854">
    <property type="entry name" value="PTR2"/>
    <property type="match status" value="2"/>
</dbReference>
<dbReference type="PANTHER" id="PTHR23517">
    <property type="entry name" value="RESISTANCE PROTEIN MDTM, PUTATIVE-RELATED-RELATED"/>
    <property type="match status" value="1"/>
</dbReference>
<evidence type="ECO:0000256" key="6">
    <source>
        <dbReference type="ARBA" id="ARBA00022989"/>
    </source>
</evidence>
<dbReference type="SUPFAM" id="SSF103473">
    <property type="entry name" value="MFS general substrate transporter"/>
    <property type="match status" value="2"/>
</dbReference>
<dbReference type="GO" id="GO:1904680">
    <property type="term" value="F:peptide transmembrane transporter activity"/>
    <property type="evidence" value="ECO:0007669"/>
    <property type="project" value="InterPro"/>
</dbReference>
<protein>
    <submittedName>
        <fullName evidence="10">Proton-dependent oligopeptide transporter, POT family</fullName>
    </submittedName>
</protein>
<reference evidence="11" key="1">
    <citation type="submission" date="2017-02" db="EMBL/GenBank/DDBJ databases">
        <authorList>
            <person name="Varghese N."/>
            <person name="Submissions S."/>
        </authorList>
    </citation>
    <scope>NUCLEOTIDE SEQUENCE [LARGE SCALE GENOMIC DNA]</scope>
    <source>
        <strain evidence="11">DSM 24967</strain>
    </source>
</reference>
<keyword evidence="3" id="KW-1003">Cell membrane</keyword>
<accession>A0A1T5BIE3</accession>
<keyword evidence="5" id="KW-0571">Peptide transport</keyword>
<dbReference type="RefSeq" id="WP_079682912.1">
    <property type="nucleotide sequence ID" value="NZ_FUYQ01000007.1"/>
</dbReference>
<name>A0A1T5BIE3_9BACT</name>
<dbReference type="GO" id="GO:0005886">
    <property type="term" value="C:plasma membrane"/>
    <property type="evidence" value="ECO:0007669"/>
    <property type="project" value="UniProtKB-SubCell"/>
</dbReference>
<dbReference type="InterPro" id="IPR050171">
    <property type="entry name" value="MFS_Transporters"/>
</dbReference>
<dbReference type="PROSITE" id="PS01023">
    <property type="entry name" value="PTR2_2"/>
    <property type="match status" value="1"/>
</dbReference>
<dbReference type="PANTHER" id="PTHR23517:SF15">
    <property type="entry name" value="PROTON-DEPENDENT OLIGOPEPTIDE FAMILY TRANSPORT PROTEIN"/>
    <property type="match status" value="1"/>
</dbReference>
<keyword evidence="6 9" id="KW-1133">Transmembrane helix</keyword>
<proteinExistence type="inferred from homology"/>
<keyword evidence="5" id="KW-0653">Protein transport</keyword>
<dbReference type="GO" id="GO:0006857">
    <property type="term" value="P:oligopeptide transport"/>
    <property type="evidence" value="ECO:0007669"/>
    <property type="project" value="InterPro"/>
</dbReference>
<evidence type="ECO:0000256" key="1">
    <source>
        <dbReference type="ARBA" id="ARBA00004651"/>
    </source>
</evidence>
<gene>
    <name evidence="10" type="ORF">SAMN05660349_01293</name>
</gene>
<dbReference type="InterPro" id="IPR036259">
    <property type="entry name" value="MFS_trans_sf"/>
</dbReference>
<evidence type="ECO:0000256" key="3">
    <source>
        <dbReference type="ARBA" id="ARBA00022475"/>
    </source>
</evidence>
<feature type="transmembrane region" description="Helical" evidence="9">
    <location>
        <begin position="462"/>
        <end position="480"/>
    </location>
</feature>
<dbReference type="NCBIfam" id="TIGR00924">
    <property type="entry name" value="yjdL_sub1_fam"/>
    <property type="match status" value="1"/>
</dbReference>
<feature type="transmembrane region" description="Helical" evidence="9">
    <location>
        <begin position="527"/>
        <end position="548"/>
    </location>
</feature>
<keyword evidence="2 8" id="KW-0813">Transport</keyword>
<comment type="subcellular location">
    <subcellularLocation>
        <location evidence="1">Cell membrane</location>
        <topology evidence="1">Multi-pass membrane protein</topology>
    </subcellularLocation>
    <subcellularLocation>
        <location evidence="8">Membrane</location>
        <topology evidence="8">Multi-pass membrane protein</topology>
    </subcellularLocation>
</comment>
<evidence type="ECO:0000256" key="7">
    <source>
        <dbReference type="ARBA" id="ARBA00023136"/>
    </source>
</evidence>
<keyword evidence="7 9" id="KW-0472">Membrane</keyword>
<feature type="transmembrane region" description="Helical" evidence="9">
    <location>
        <begin position="326"/>
        <end position="347"/>
    </location>
</feature>
<dbReference type="InterPro" id="IPR000109">
    <property type="entry name" value="POT_fam"/>
</dbReference>
<evidence type="ECO:0000313" key="10">
    <source>
        <dbReference type="EMBL" id="SKB46573.1"/>
    </source>
</evidence>
<dbReference type="InterPro" id="IPR018456">
    <property type="entry name" value="PTR2_symporter_CS"/>
</dbReference>
<feature type="transmembrane region" description="Helical" evidence="9">
    <location>
        <begin position="46"/>
        <end position="66"/>
    </location>
</feature>
<feature type="transmembrane region" description="Helical" evidence="9">
    <location>
        <begin position="139"/>
        <end position="158"/>
    </location>
</feature>
<dbReference type="AlphaFoldDB" id="A0A1T5BIE3"/>
<evidence type="ECO:0000313" key="11">
    <source>
        <dbReference type="Proteomes" id="UP000190852"/>
    </source>
</evidence>
<keyword evidence="4 8" id="KW-0812">Transmembrane</keyword>
<dbReference type="CDD" id="cd17346">
    <property type="entry name" value="MFS_DtpA_like"/>
    <property type="match status" value="1"/>
</dbReference>
<feature type="transmembrane region" description="Helical" evidence="9">
    <location>
        <begin position="284"/>
        <end position="301"/>
    </location>
</feature>
<dbReference type="InterPro" id="IPR005279">
    <property type="entry name" value="Dipep/tripep_permease"/>
</dbReference>
<evidence type="ECO:0000256" key="9">
    <source>
        <dbReference type="SAM" id="Phobius"/>
    </source>
</evidence>
<comment type="similarity">
    <text evidence="8">Belongs to the major facilitator superfamily. Proton-dependent oligopeptide transporter (POT/PTR) (TC 2.A.17) family.</text>
</comment>
<feature type="transmembrane region" description="Helical" evidence="9">
    <location>
        <begin position="424"/>
        <end position="447"/>
    </location>
</feature>
<dbReference type="EMBL" id="FUYQ01000007">
    <property type="protein sequence ID" value="SKB46573.1"/>
    <property type="molecule type" value="Genomic_DNA"/>
</dbReference>
<feature type="transmembrane region" description="Helical" evidence="9">
    <location>
        <begin position="78"/>
        <end position="99"/>
    </location>
</feature>
<evidence type="ECO:0000256" key="4">
    <source>
        <dbReference type="ARBA" id="ARBA00022692"/>
    </source>
</evidence>
<sequence length="556" mass="60193">MFKGHPKGLIIASIANMGERFGFYTMMAILLLFLQAKFGLDQVEAGSIYSTFYFLIYVLALVGGFVADRWLGLGKTIFSGIVLMFLGYIVIAIPGTGLYPVLGGLLIIALGNGLFKGNLQALVGNLYDDPKYSQLRDRAFSIFYMCINIGAIFAPHAATGIRNWWLAQHGLSYNGALPKMCHDLINGKLGDTSVMQNLANEVSGGTAVTDLTVFANTYLDVFNTGYHFAFAIAACSMLISMLVYTFAKKYLAPGDVTAAQQATAAAASGVKIEKMPWIEEKKRLIALGLVFLIVIFFWMSFHQNGVTLTLFARDYTETHVGPGTSLIFNIFSLMGIAAGVGGLIVAFSKTRMLNRIIGVIAFVAGTAIAINFYNEFVAANGSPISPEIFQSFNPLFVVTLTPVVVGFFAWLNKKGIEPSAPRKIGIGMFLAAASFLIMIVGSLGLVAPKDLAEGTDAERASAYWLIATYFSLTISELFLSPMGISFVSKVAPPRFKGLMQGGWLCATALGNQLLVIGTILWGKAEIWQVWVFFTVCCIISGSIIFALMKRLEAVAK</sequence>
<feature type="transmembrane region" description="Helical" evidence="9">
    <location>
        <begin position="356"/>
        <end position="374"/>
    </location>
</feature>
<evidence type="ECO:0000256" key="2">
    <source>
        <dbReference type="ARBA" id="ARBA00022448"/>
    </source>
</evidence>